<evidence type="ECO:0000313" key="2">
    <source>
        <dbReference type="Proteomes" id="UP000805193"/>
    </source>
</evidence>
<organism evidence="1 2">
    <name type="scientific">Ixodes persulcatus</name>
    <name type="common">Taiga tick</name>
    <dbReference type="NCBI Taxonomy" id="34615"/>
    <lineage>
        <taxon>Eukaryota</taxon>
        <taxon>Metazoa</taxon>
        <taxon>Ecdysozoa</taxon>
        <taxon>Arthropoda</taxon>
        <taxon>Chelicerata</taxon>
        <taxon>Arachnida</taxon>
        <taxon>Acari</taxon>
        <taxon>Parasitiformes</taxon>
        <taxon>Ixodida</taxon>
        <taxon>Ixodoidea</taxon>
        <taxon>Ixodidae</taxon>
        <taxon>Ixodinae</taxon>
        <taxon>Ixodes</taxon>
    </lineage>
</organism>
<comment type="caution">
    <text evidence="1">The sequence shown here is derived from an EMBL/GenBank/DDBJ whole genome shotgun (WGS) entry which is preliminary data.</text>
</comment>
<sequence>MVQSDKPFVARPYGEEESGKEKSAPLLDPGLGFHLRDKWPNDCEFLVSCLGLSLGLGSLWRMPYLVQENGGAAFVVSYVIMTATVGKPVYFMEIAMGQFSSLGSTGIWNCLPVGKGIGVCMCYASSLLSLYFVAFMSYMMIYIWTSVEWKVPWAKCSESWGADAHCYTRKRNLLLCKYLPKELSKLYKNTNLSSGKHVYYEDKLIVVPMHVYDNLTNMCTPADHTAAEGFFLVIIVVTFLELCTGLVNGIVVFSLLGNMAHRLDTPIAEVTRSAVLTSAADEFPVMTGRRPSLAFFYTVIGFFCSLPMALQNGYYMPHLLDYYVREVLLPILALIEVIVIVALYGLTRLFADVEFMTGSRQNMYLDFCLRVAAPITLWTGEAHAVAAAPAHQLCAV</sequence>
<keyword evidence="2" id="KW-1185">Reference proteome</keyword>
<gene>
    <name evidence="1" type="ORF">HPB47_004157</name>
</gene>
<protein>
    <submittedName>
        <fullName evidence="1">Uncharacterized protein</fullName>
    </submittedName>
</protein>
<proteinExistence type="predicted"/>
<dbReference type="EMBL" id="JABSTQ010010632">
    <property type="protein sequence ID" value="KAG0419383.1"/>
    <property type="molecule type" value="Genomic_DNA"/>
</dbReference>
<name>A0AC60PHE0_IXOPE</name>
<dbReference type="Proteomes" id="UP000805193">
    <property type="component" value="Unassembled WGS sequence"/>
</dbReference>
<reference evidence="1 2" key="1">
    <citation type="journal article" date="2020" name="Cell">
        <title>Large-Scale Comparative Analyses of Tick Genomes Elucidate Their Genetic Diversity and Vector Capacities.</title>
        <authorList>
            <consortium name="Tick Genome and Microbiome Consortium (TIGMIC)"/>
            <person name="Jia N."/>
            <person name="Wang J."/>
            <person name="Shi W."/>
            <person name="Du L."/>
            <person name="Sun Y."/>
            <person name="Zhan W."/>
            <person name="Jiang J.F."/>
            <person name="Wang Q."/>
            <person name="Zhang B."/>
            <person name="Ji P."/>
            <person name="Bell-Sakyi L."/>
            <person name="Cui X.M."/>
            <person name="Yuan T.T."/>
            <person name="Jiang B.G."/>
            <person name="Yang W.F."/>
            <person name="Lam T.T."/>
            <person name="Chang Q.C."/>
            <person name="Ding S.J."/>
            <person name="Wang X.J."/>
            <person name="Zhu J.G."/>
            <person name="Ruan X.D."/>
            <person name="Zhao L."/>
            <person name="Wei J.T."/>
            <person name="Ye R.Z."/>
            <person name="Que T.C."/>
            <person name="Du C.H."/>
            <person name="Zhou Y.H."/>
            <person name="Cheng J.X."/>
            <person name="Dai P.F."/>
            <person name="Guo W.B."/>
            <person name="Han X.H."/>
            <person name="Huang E.J."/>
            <person name="Li L.F."/>
            <person name="Wei W."/>
            <person name="Gao Y.C."/>
            <person name="Liu J.Z."/>
            <person name="Shao H.Z."/>
            <person name="Wang X."/>
            <person name="Wang C.C."/>
            <person name="Yang T.C."/>
            <person name="Huo Q.B."/>
            <person name="Li W."/>
            <person name="Chen H.Y."/>
            <person name="Chen S.E."/>
            <person name="Zhou L.G."/>
            <person name="Ni X.B."/>
            <person name="Tian J.H."/>
            <person name="Sheng Y."/>
            <person name="Liu T."/>
            <person name="Pan Y.S."/>
            <person name="Xia L.Y."/>
            <person name="Li J."/>
            <person name="Zhao F."/>
            <person name="Cao W.C."/>
        </authorList>
    </citation>
    <scope>NUCLEOTIDE SEQUENCE [LARGE SCALE GENOMIC DNA]</scope>
    <source>
        <strain evidence="1">Iper-2018</strain>
    </source>
</reference>
<accession>A0AC60PHE0</accession>
<evidence type="ECO:0000313" key="1">
    <source>
        <dbReference type="EMBL" id="KAG0419383.1"/>
    </source>
</evidence>